<keyword evidence="1" id="KW-0645">Protease</keyword>
<evidence type="ECO:0000313" key="5">
    <source>
        <dbReference type="EMBL" id="TQM97488.1"/>
    </source>
</evidence>
<dbReference type="InterPro" id="IPR008269">
    <property type="entry name" value="Lon_proteolytic"/>
</dbReference>
<dbReference type="Gene3D" id="3.30.230.10">
    <property type="match status" value="1"/>
</dbReference>
<reference evidence="5 6" key="1">
    <citation type="submission" date="2019-06" db="EMBL/GenBank/DDBJ databases">
        <title>Sequencing the genomes of 1000 actinobacteria strains.</title>
        <authorList>
            <person name="Klenk H.-P."/>
        </authorList>
    </citation>
    <scope>NUCLEOTIDE SEQUENCE [LARGE SCALE GENOMIC DNA]</scope>
    <source>
        <strain evidence="5 6">DSM 12362</strain>
    </source>
</reference>
<dbReference type="PROSITE" id="PS51786">
    <property type="entry name" value="LON_PROTEOLYTIC"/>
    <property type="match status" value="1"/>
</dbReference>
<protein>
    <recommendedName>
        <fullName evidence="1">endopeptidase La</fullName>
        <ecNumber evidence="1">3.4.21.53</ecNumber>
    </recommendedName>
</protein>
<dbReference type="Pfam" id="PF05362">
    <property type="entry name" value="Lon_C"/>
    <property type="match status" value="1"/>
</dbReference>
<dbReference type="Gene3D" id="2.30.42.10">
    <property type="match status" value="1"/>
</dbReference>
<feature type="region of interest" description="Disordered" evidence="2">
    <location>
        <begin position="1"/>
        <end position="20"/>
    </location>
</feature>
<comment type="caution">
    <text evidence="5">The sequence shown here is derived from an EMBL/GenBank/DDBJ whole genome shotgun (WGS) entry which is preliminary data.</text>
</comment>
<accession>A0A543KQZ4</accession>
<dbReference type="InterPro" id="IPR014721">
    <property type="entry name" value="Ribsml_uS5_D2-typ_fold_subgr"/>
</dbReference>
<dbReference type="EMBL" id="VFPU01000001">
    <property type="protein sequence ID" value="TQM97488.1"/>
    <property type="molecule type" value="Genomic_DNA"/>
</dbReference>
<dbReference type="OrthoDB" id="2356897at2"/>
<dbReference type="AlphaFoldDB" id="A0A543KQZ4"/>
<feature type="domain" description="PDZ" evidence="3">
    <location>
        <begin position="136"/>
        <end position="219"/>
    </location>
</feature>
<dbReference type="GO" id="GO:0030163">
    <property type="term" value="P:protein catabolic process"/>
    <property type="evidence" value="ECO:0007669"/>
    <property type="project" value="InterPro"/>
</dbReference>
<dbReference type="InterPro" id="IPR001478">
    <property type="entry name" value="PDZ"/>
</dbReference>
<feature type="active site" evidence="1">
    <location>
        <position position="309"/>
    </location>
</feature>
<dbReference type="PANTHER" id="PTHR10046">
    <property type="entry name" value="ATP DEPENDENT LON PROTEASE FAMILY MEMBER"/>
    <property type="match status" value="1"/>
</dbReference>
<keyword evidence="1" id="KW-0378">Hydrolase</keyword>
<dbReference type="RefSeq" id="WP_141819082.1">
    <property type="nucleotide sequence ID" value="NZ_BAAAIL010000002.1"/>
</dbReference>
<keyword evidence="6" id="KW-1185">Reference proteome</keyword>
<dbReference type="InterPro" id="IPR036034">
    <property type="entry name" value="PDZ_sf"/>
</dbReference>
<organism evidence="5 6">
    <name type="scientific">Ornithinimicrobium humiphilum</name>
    <dbReference type="NCBI Taxonomy" id="125288"/>
    <lineage>
        <taxon>Bacteria</taxon>
        <taxon>Bacillati</taxon>
        <taxon>Actinomycetota</taxon>
        <taxon>Actinomycetes</taxon>
        <taxon>Micrococcales</taxon>
        <taxon>Ornithinimicrobiaceae</taxon>
        <taxon>Ornithinimicrobium</taxon>
    </lineage>
</organism>
<sequence>MSSPYHEGYDAPAERPPHTGIGKRSGGVLGLVVGAVLVGAGLNLVTVDKVVYLPGPVYDTLQEIDGKPVVSVPDDLETYPTGGSLYFTTVRLDGGPGQKVTAWEWLRASVDPSRSVYPRAQVFPPDVTAEQVREQNSELMAHSQHDAAVVGLRAAGVEVPEDIVVAQVIVDAPADGVLHVDDQILQVEGEPVTDTESVRSRIQAVEPGESVSILVLRDEEEVEIDVPTKRDAETGRTIVGVYLAPRYEMPYEVEIQAGAVGGPSAGLMFSLAVYDTLTEGALTGGAAVAGTGTISGQGLVGPISGIPQKMYASAEAGVDLFLAPAANCDEVVEATPRGLTVVPVSTFDEALEHVEALAEAGGDATSLDLPTCEQVLEGDGATETGG</sequence>
<dbReference type="SUPFAM" id="SSF50156">
    <property type="entry name" value="PDZ domain-like"/>
    <property type="match status" value="1"/>
</dbReference>
<evidence type="ECO:0000259" key="4">
    <source>
        <dbReference type="PROSITE" id="PS51786"/>
    </source>
</evidence>
<name>A0A543KQZ4_9MICO</name>
<feature type="domain" description="Lon proteolytic" evidence="4">
    <location>
        <begin position="260"/>
        <end position="357"/>
    </location>
</feature>
<dbReference type="SUPFAM" id="SSF54211">
    <property type="entry name" value="Ribosomal protein S5 domain 2-like"/>
    <property type="match status" value="1"/>
</dbReference>
<gene>
    <name evidence="5" type="ORF">FB476_2401</name>
</gene>
<dbReference type="GO" id="GO:0006508">
    <property type="term" value="P:proteolysis"/>
    <property type="evidence" value="ECO:0007669"/>
    <property type="project" value="UniProtKB-KW"/>
</dbReference>
<dbReference type="GO" id="GO:0004252">
    <property type="term" value="F:serine-type endopeptidase activity"/>
    <property type="evidence" value="ECO:0007669"/>
    <property type="project" value="UniProtKB-UniRule"/>
</dbReference>
<dbReference type="InterPro" id="IPR020568">
    <property type="entry name" value="Ribosomal_Su5_D2-typ_SF"/>
</dbReference>
<dbReference type="PROSITE" id="PS50106">
    <property type="entry name" value="PDZ"/>
    <property type="match status" value="1"/>
</dbReference>
<evidence type="ECO:0000256" key="1">
    <source>
        <dbReference type="PROSITE-ProRule" id="PRU01122"/>
    </source>
</evidence>
<evidence type="ECO:0000259" key="3">
    <source>
        <dbReference type="PROSITE" id="PS50106"/>
    </source>
</evidence>
<feature type="active site" evidence="1">
    <location>
        <position position="264"/>
    </location>
</feature>
<dbReference type="SMART" id="SM00228">
    <property type="entry name" value="PDZ"/>
    <property type="match status" value="1"/>
</dbReference>
<evidence type="ECO:0000256" key="2">
    <source>
        <dbReference type="SAM" id="MobiDB-lite"/>
    </source>
</evidence>
<dbReference type="GO" id="GO:0005524">
    <property type="term" value="F:ATP binding"/>
    <property type="evidence" value="ECO:0007669"/>
    <property type="project" value="InterPro"/>
</dbReference>
<comment type="catalytic activity">
    <reaction evidence="1">
        <text>Hydrolysis of proteins in presence of ATP.</text>
        <dbReference type="EC" id="3.4.21.53"/>
    </reaction>
</comment>
<dbReference type="GO" id="GO:0004176">
    <property type="term" value="F:ATP-dependent peptidase activity"/>
    <property type="evidence" value="ECO:0007669"/>
    <property type="project" value="UniProtKB-UniRule"/>
</dbReference>
<keyword evidence="1" id="KW-0720">Serine protease</keyword>
<proteinExistence type="inferred from homology"/>
<dbReference type="Proteomes" id="UP000315133">
    <property type="component" value="Unassembled WGS sequence"/>
</dbReference>
<comment type="similarity">
    <text evidence="1">Belongs to the peptidase S16 family.</text>
</comment>
<evidence type="ECO:0000313" key="6">
    <source>
        <dbReference type="Proteomes" id="UP000315133"/>
    </source>
</evidence>
<feature type="compositionally biased region" description="Basic and acidic residues" evidence="2">
    <location>
        <begin position="7"/>
        <end position="17"/>
    </location>
</feature>
<dbReference type="EC" id="3.4.21.53" evidence="1"/>
<dbReference type="Pfam" id="PF13180">
    <property type="entry name" value="PDZ_2"/>
    <property type="match status" value="1"/>
</dbReference>
<dbReference type="InterPro" id="IPR027065">
    <property type="entry name" value="Lon_Prtase"/>
</dbReference>